<organism evidence="2 3">
    <name type="scientific">Fusarium solani</name>
    <name type="common">Filamentous fungus</name>
    <dbReference type="NCBI Taxonomy" id="169388"/>
    <lineage>
        <taxon>Eukaryota</taxon>
        <taxon>Fungi</taxon>
        <taxon>Dikarya</taxon>
        <taxon>Ascomycota</taxon>
        <taxon>Pezizomycotina</taxon>
        <taxon>Sordariomycetes</taxon>
        <taxon>Hypocreomycetidae</taxon>
        <taxon>Hypocreales</taxon>
        <taxon>Nectriaceae</taxon>
        <taxon>Fusarium</taxon>
        <taxon>Fusarium solani species complex</taxon>
    </lineage>
</organism>
<proteinExistence type="predicted"/>
<feature type="transmembrane region" description="Helical" evidence="1">
    <location>
        <begin position="98"/>
        <end position="121"/>
    </location>
</feature>
<dbReference type="OrthoDB" id="5103543at2759"/>
<comment type="caution">
    <text evidence="2">The sequence shown here is derived from an EMBL/GenBank/DDBJ whole genome shotgun (WGS) entry which is preliminary data.</text>
</comment>
<name>A0A9P9G1L7_FUSSL</name>
<keyword evidence="1" id="KW-0472">Membrane</keyword>
<feature type="transmembrane region" description="Helical" evidence="1">
    <location>
        <begin position="12"/>
        <end position="35"/>
    </location>
</feature>
<keyword evidence="3" id="KW-1185">Reference proteome</keyword>
<evidence type="ECO:0000313" key="2">
    <source>
        <dbReference type="EMBL" id="KAH7230811.1"/>
    </source>
</evidence>
<dbReference type="EMBL" id="JAGTJS010000035">
    <property type="protein sequence ID" value="KAH7230811.1"/>
    <property type="molecule type" value="Genomic_DNA"/>
</dbReference>
<protein>
    <submittedName>
        <fullName evidence="2">Uncharacterized protein</fullName>
    </submittedName>
</protein>
<sequence>MPASPQGRATMMVHLVLRPIIFLFAIFVFLAVDVYHRTRRVWRSARCENRFPNFIYYLLPQTQPYQQLSTRDEISRGYYYQWRVGTMLRVYMEDVATVGLYIFVFLAVCVSLGFWVIQYWLAKWLFG</sequence>
<dbReference type="AlphaFoldDB" id="A0A9P9G1L7"/>
<keyword evidence="1" id="KW-1133">Transmembrane helix</keyword>
<keyword evidence="1" id="KW-0812">Transmembrane</keyword>
<gene>
    <name evidence="2" type="ORF">B0J15DRAFT_555922</name>
</gene>
<evidence type="ECO:0000256" key="1">
    <source>
        <dbReference type="SAM" id="Phobius"/>
    </source>
</evidence>
<accession>A0A9P9G1L7</accession>
<dbReference type="Proteomes" id="UP000736672">
    <property type="component" value="Unassembled WGS sequence"/>
</dbReference>
<reference evidence="2" key="1">
    <citation type="journal article" date="2021" name="Nat. Commun.">
        <title>Genetic determinants of endophytism in the Arabidopsis root mycobiome.</title>
        <authorList>
            <person name="Mesny F."/>
            <person name="Miyauchi S."/>
            <person name="Thiergart T."/>
            <person name="Pickel B."/>
            <person name="Atanasova L."/>
            <person name="Karlsson M."/>
            <person name="Huettel B."/>
            <person name="Barry K.W."/>
            <person name="Haridas S."/>
            <person name="Chen C."/>
            <person name="Bauer D."/>
            <person name="Andreopoulos W."/>
            <person name="Pangilinan J."/>
            <person name="LaButti K."/>
            <person name="Riley R."/>
            <person name="Lipzen A."/>
            <person name="Clum A."/>
            <person name="Drula E."/>
            <person name="Henrissat B."/>
            <person name="Kohler A."/>
            <person name="Grigoriev I.V."/>
            <person name="Martin F.M."/>
            <person name="Hacquard S."/>
        </authorList>
    </citation>
    <scope>NUCLEOTIDE SEQUENCE</scope>
    <source>
        <strain evidence="2">FSSC 5 MPI-SDFR-AT-0091</strain>
    </source>
</reference>
<evidence type="ECO:0000313" key="3">
    <source>
        <dbReference type="Proteomes" id="UP000736672"/>
    </source>
</evidence>